<evidence type="ECO:0000313" key="2">
    <source>
        <dbReference type="Proteomes" id="UP000640531"/>
    </source>
</evidence>
<protein>
    <submittedName>
        <fullName evidence="1">Uncharacterized protein</fullName>
    </submittedName>
</protein>
<organism evidence="1 2">
    <name type="scientific">Anabaena lutea FACHB-196</name>
    <dbReference type="NCBI Taxonomy" id="2692881"/>
    <lineage>
        <taxon>Bacteria</taxon>
        <taxon>Bacillati</taxon>
        <taxon>Cyanobacteriota</taxon>
        <taxon>Cyanophyceae</taxon>
        <taxon>Nostocales</taxon>
        <taxon>Nostocaceae</taxon>
        <taxon>Anabaena</taxon>
    </lineage>
</organism>
<name>A0ABR8FJ33_9NOST</name>
<accession>A0ABR8FJ33</accession>
<evidence type="ECO:0000313" key="1">
    <source>
        <dbReference type="EMBL" id="MBD2569774.1"/>
    </source>
</evidence>
<reference evidence="1 2" key="1">
    <citation type="journal article" date="2020" name="ISME J.">
        <title>Comparative genomics reveals insights into cyanobacterial evolution and habitat adaptation.</title>
        <authorList>
            <person name="Chen M.Y."/>
            <person name="Teng W.K."/>
            <person name="Zhao L."/>
            <person name="Hu C.X."/>
            <person name="Zhou Y.K."/>
            <person name="Han B.P."/>
            <person name="Song L.R."/>
            <person name="Shu W.S."/>
        </authorList>
    </citation>
    <scope>NUCLEOTIDE SEQUENCE [LARGE SCALE GENOMIC DNA]</scope>
    <source>
        <strain evidence="1 2">FACHB-196</strain>
    </source>
</reference>
<proteinExistence type="predicted"/>
<dbReference type="EMBL" id="JACJST010000017">
    <property type="protein sequence ID" value="MBD2569774.1"/>
    <property type="molecule type" value="Genomic_DNA"/>
</dbReference>
<comment type="caution">
    <text evidence="1">The sequence shown here is derived from an EMBL/GenBank/DDBJ whole genome shotgun (WGS) entry which is preliminary data.</text>
</comment>
<sequence length="73" mass="8551">MEQLIVRVADKEKAEMLLKILSALDFVNSVEVMEDQANISDDEQDFFSFAGLWEKRNVTTESIRQEAWREEVK</sequence>
<keyword evidence="2" id="KW-1185">Reference proteome</keyword>
<dbReference type="Proteomes" id="UP000640531">
    <property type="component" value="Unassembled WGS sequence"/>
</dbReference>
<gene>
    <name evidence="1" type="ORF">H6G59_18115</name>
</gene>